<feature type="compositionally biased region" description="Basic and acidic residues" evidence="2">
    <location>
        <begin position="80"/>
        <end position="97"/>
    </location>
</feature>
<feature type="compositionally biased region" description="Polar residues" evidence="2">
    <location>
        <begin position="124"/>
        <end position="138"/>
    </location>
</feature>
<dbReference type="EMBL" id="KZ613950">
    <property type="protein sequence ID" value="PMD36834.1"/>
    <property type="molecule type" value="Genomic_DNA"/>
</dbReference>
<evidence type="ECO:0000313" key="4">
    <source>
        <dbReference type="Proteomes" id="UP000235786"/>
    </source>
</evidence>
<evidence type="ECO:0000256" key="2">
    <source>
        <dbReference type="SAM" id="MobiDB-lite"/>
    </source>
</evidence>
<feature type="compositionally biased region" description="Acidic residues" evidence="2">
    <location>
        <begin position="314"/>
        <end position="327"/>
    </location>
</feature>
<keyword evidence="1" id="KW-0175">Coiled coil</keyword>
<feature type="compositionally biased region" description="Polar residues" evidence="2">
    <location>
        <begin position="231"/>
        <end position="240"/>
    </location>
</feature>
<feature type="region of interest" description="Disordered" evidence="2">
    <location>
        <begin position="304"/>
        <end position="354"/>
    </location>
</feature>
<gene>
    <name evidence="3" type="ORF">L207DRAFT_532421</name>
</gene>
<dbReference type="Proteomes" id="UP000235786">
    <property type="component" value="Unassembled WGS sequence"/>
</dbReference>
<reference evidence="3 4" key="1">
    <citation type="submission" date="2016-04" db="EMBL/GenBank/DDBJ databases">
        <title>A degradative enzymes factory behind the ericoid mycorrhizal symbiosis.</title>
        <authorList>
            <consortium name="DOE Joint Genome Institute"/>
            <person name="Martino E."/>
            <person name="Morin E."/>
            <person name="Grelet G."/>
            <person name="Kuo A."/>
            <person name="Kohler A."/>
            <person name="Daghino S."/>
            <person name="Barry K."/>
            <person name="Choi C."/>
            <person name="Cichocki N."/>
            <person name="Clum A."/>
            <person name="Copeland A."/>
            <person name="Hainaut M."/>
            <person name="Haridas S."/>
            <person name="Labutti K."/>
            <person name="Lindquist E."/>
            <person name="Lipzen A."/>
            <person name="Khouja H.-R."/>
            <person name="Murat C."/>
            <person name="Ohm R."/>
            <person name="Olson A."/>
            <person name="Spatafora J."/>
            <person name="Veneault-Fourrey C."/>
            <person name="Henrissat B."/>
            <person name="Grigoriev I."/>
            <person name="Martin F."/>
            <person name="Perotto S."/>
        </authorList>
    </citation>
    <scope>NUCLEOTIDE SEQUENCE [LARGE SCALE GENOMIC DNA]</scope>
    <source>
        <strain evidence="3 4">F</strain>
    </source>
</reference>
<keyword evidence="4" id="KW-1185">Reference proteome</keyword>
<protein>
    <submittedName>
        <fullName evidence="3">Uncharacterized protein</fullName>
    </submittedName>
</protein>
<evidence type="ECO:0000313" key="3">
    <source>
        <dbReference type="EMBL" id="PMD36834.1"/>
    </source>
</evidence>
<organism evidence="3 4">
    <name type="scientific">Hyaloscypha variabilis (strain UAMH 11265 / GT02V1 / F)</name>
    <name type="common">Meliniomyces variabilis</name>
    <dbReference type="NCBI Taxonomy" id="1149755"/>
    <lineage>
        <taxon>Eukaryota</taxon>
        <taxon>Fungi</taxon>
        <taxon>Dikarya</taxon>
        <taxon>Ascomycota</taxon>
        <taxon>Pezizomycotina</taxon>
        <taxon>Leotiomycetes</taxon>
        <taxon>Helotiales</taxon>
        <taxon>Hyaloscyphaceae</taxon>
        <taxon>Hyaloscypha</taxon>
        <taxon>Hyaloscypha variabilis</taxon>
    </lineage>
</organism>
<feature type="region of interest" description="Disordered" evidence="2">
    <location>
        <begin position="116"/>
        <end position="146"/>
    </location>
</feature>
<feature type="compositionally biased region" description="Polar residues" evidence="2">
    <location>
        <begin position="199"/>
        <end position="209"/>
    </location>
</feature>
<name>A0A2J6RE92_HYAVF</name>
<evidence type="ECO:0000256" key="1">
    <source>
        <dbReference type="SAM" id="Coils"/>
    </source>
</evidence>
<sequence>MPPANRRNSQDIIADLLSEARHLVSRERTTEDDNLLQLQQVIEAAQRELRRLRLRGEGARLRARAEAQADVGGNVGTYDVRGRREETNDTERDRSPDDGSGGIISAMVRAGQINITHPGENADLGNQTRAEDNQTNGPPTELDLNLGEGTDWMLAGLDEVLQQLPENEARGRLAEPVAGLPLVQTGRAGTDEEAPPNHDTGNSGPNLSGGSVGVPTDQDGIVQLTRREDGNTSIESSATDGTPGVPSGRSMLYTELSRPGREESFVNFTDAARRAVASNAANPGNRLHQMSRGDDTWVIRLPLETERESLSPETEQESNDSSEEDLDALTPLPSPPPSPPLRSHETASLSSTAATAGSEFVLEEAENGSKKEEQTCFSKERKAQLMAAMNTDIARYSQGREWEFYRQHGYGVLPRIHYPEPAQERPVNPRTSASINTGMGNGVSAGPAADALVRRDGRASILTSGEMQFIHLVSQGEEFLAYLLQLPNLIDVAARQPYFAEQYVHPRLGSLEGHIYSLVQEPEDFETARVEFDQMTMELFDRNRAGHIWADVGSTGREQGPIPQLMLRATMDGMSIREGYRLLHHCIDRWNSDAGRRSVREDPEGFLPMAVIQFWIALRRGWGGWTPSKEMLVEVRSILSQYTSYNYNGADGHPLSNDIVDQGILTMARTREIILESDAERRLFRLAPREQTSSEIRFYRLFRNWSTFPSVQSLDRTGVPQQFQSAAHFRLDRLCRLILEEAVINERRGTRSDGQWIEEQNDDVPESDV</sequence>
<proteinExistence type="predicted"/>
<accession>A0A2J6RE92</accession>
<dbReference type="AlphaFoldDB" id="A0A2J6RE92"/>
<feature type="region of interest" description="Disordered" evidence="2">
    <location>
        <begin position="187"/>
        <end position="252"/>
    </location>
</feature>
<feature type="region of interest" description="Disordered" evidence="2">
    <location>
        <begin position="73"/>
        <end position="103"/>
    </location>
</feature>
<dbReference type="OrthoDB" id="3561987at2759"/>
<feature type="coiled-coil region" evidence="1">
    <location>
        <begin position="28"/>
        <end position="62"/>
    </location>
</feature>